<keyword evidence="3 5" id="KW-0663">Pyridoxal phosphate</keyword>
<dbReference type="SUPFAM" id="SSF50621">
    <property type="entry name" value="Alanine racemase C-terminal domain-like"/>
    <property type="match status" value="1"/>
</dbReference>
<feature type="modified residue" description="N6-(pyridoxal phosphate)lysine" evidence="5">
    <location>
        <position position="60"/>
    </location>
</feature>
<dbReference type="PRINTS" id="PR01181">
    <property type="entry name" value="DAPDCRBXLASE"/>
</dbReference>
<dbReference type="PRINTS" id="PR01179">
    <property type="entry name" value="ODADCRBXLASE"/>
</dbReference>
<evidence type="ECO:0000256" key="4">
    <source>
        <dbReference type="ARBA" id="ARBA00023239"/>
    </source>
</evidence>
<feature type="binding site" evidence="5">
    <location>
        <begin position="285"/>
        <end position="288"/>
    </location>
    <ligand>
        <name>pyridoxal 5'-phosphate</name>
        <dbReference type="ChEBI" id="CHEBI:597326"/>
    </ligand>
</feature>
<evidence type="ECO:0000256" key="2">
    <source>
        <dbReference type="ARBA" id="ARBA00022793"/>
    </source>
</evidence>
<dbReference type="Gene3D" id="3.20.20.10">
    <property type="entry name" value="Alanine racemase"/>
    <property type="match status" value="1"/>
</dbReference>
<name>A0ABY5FLT6_9BACL</name>
<dbReference type="Pfam" id="PF02784">
    <property type="entry name" value="Orn_Arg_deC_N"/>
    <property type="match status" value="1"/>
</dbReference>
<comment type="catalytic activity">
    <reaction evidence="5 7">
        <text>meso-2,6-diaminopimelate + H(+) = L-lysine + CO2</text>
        <dbReference type="Rhea" id="RHEA:15101"/>
        <dbReference type="ChEBI" id="CHEBI:15378"/>
        <dbReference type="ChEBI" id="CHEBI:16526"/>
        <dbReference type="ChEBI" id="CHEBI:32551"/>
        <dbReference type="ChEBI" id="CHEBI:57791"/>
        <dbReference type="EC" id="4.1.1.20"/>
    </reaction>
</comment>
<organism evidence="9 10">
    <name type="scientific">Exiguobacterium aurantiacum</name>
    <dbReference type="NCBI Taxonomy" id="33987"/>
    <lineage>
        <taxon>Bacteria</taxon>
        <taxon>Bacillati</taxon>
        <taxon>Bacillota</taxon>
        <taxon>Bacilli</taxon>
        <taxon>Bacillales</taxon>
        <taxon>Bacillales Family XII. Incertae Sedis</taxon>
        <taxon>Exiguobacterium</taxon>
    </lineage>
</organism>
<dbReference type="NCBIfam" id="TIGR01048">
    <property type="entry name" value="lysA"/>
    <property type="match status" value="1"/>
</dbReference>
<accession>A0ABY5FLT6</accession>
<comment type="similarity">
    <text evidence="5">Belongs to the Orn/Lys/Arg decarboxylase class-II family. LysA subfamily.</text>
</comment>
<dbReference type="GO" id="GO:0008836">
    <property type="term" value="F:diaminopimelate decarboxylase activity"/>
    <property type="evidence" value="ECO:0007669"/>
    <property type="project" value="UniProtKB-EC"/>
</dbReference>
<dbReference type="SUPFAM" id="SSF51419">
    <property type="entry name" value="PLP-binding barrel"/>
    <property type="match status" value="1"/>
</dbReference>
<dbReference type="Proteomes" id="UP001060325">
    <property type="component" value="Chromosome"/>
</dbReference>
<feature type="binding site" evidence="5">
    <location>
        <position position="385"/>
    </location>
    <ligand>
        <name>substrate</name>
    </ligand>
</feature>
<evidence type="ECO:0000259" key="8">
    <source>
        <dbReference type="Pfam" id="PF02784"/>
    </source>
</evidence>
<dbReference type="CDD" id="cd06828">
    <property type="entry name" value="PLPDE_III_DapDC"/>
    <property type="match status" value="1"/>
</dbReference>
<evidence type="ECO:0000313" key="10">
    <source>
        <dbReference type="Proteomes" id="UP001060325"/>
    </source>
</evidence>
<comment type="subunit">
    <text evidence="5">Homodimer.</text>
</comment>
<dbReference type="InterPro" id="IPR002986">
    <property type="entry name" value="DAP_deCOOHase_LysA"/>
</dbReference>
<reference evidence="9" key="1">
    <citation type="submission" date="2022-07" db="EMBL/GenBank/DDBJ databases">
        <title>Complete genome of CX2.</title>
        <authorList>
            <person name="Cao G."/>
        </authorList>
    </citation>
    <scope>NUCLEOTIDE SEQUENCE</scope>
    <source>
        <strain evidence="9">CX2</strain>
    </source>
</reference>
<dbReference type="HAMAP" id="MF_02120">
    <property type="entry name" value="LysA"/>
    <property type="match status" value="1"/>
</dbReference>
<evidence type="ECO:0000256" key="6">
    <source>
        <dbReference type="NCBIfam" id="TIGR01048"/>
    </source>
</evidence>
<proteinExistence type="inferred from homology"/>
<keyword evidence="5" id="KW-0028">Amino-acid biosynthesis</keyword>
<feature type="binding site" evidence="5">
    <location>
        <position position="385"/>
    </location>
    <ligand>
        <name>pyridoxal 5'-phosphate</name>
        <dbReference type="ChEBI" id="CHEBI:597326"/>
    </ligand>
</feature>
<evidence type="ECO:0000256" key="1">
    <source>
        <dbReference type="ARBA" id="ARBA00001933"/>
    </source>
</evidence>
<evidence type="ECO:0000256" key="5">
    <source>
        <dbReference type="HAMAP-Rule" id="MF_02120"/>
    </source>
</evidence>
<feature type="binding site" evidence="5">
    <location>
        <position position="329"/>
    </location>
    <ligand>
        <name>substrate</name>
    </ligand>
</feature>
<keyword evidence="2 5" id="KW-0210">Decarboxylase</keyword>
<dbReference type="InterPro" id="IPR009006">
    <property type="entry name" value="Ala_racemase/Decarboxylase_C"/>
</dbReference>
<keyword evidence="5 7" id="KW-0457">Lysine biosynthesis</keyword>
<dbReference type="EMBL" id="CP101462">
    <property type="protein sequence ID" value="UTT42436.1"/>
    <property type="molecule type" value="Genomic_DNA"/>
</dbReference>
<dbReference type="PANTHER" id="PTHR43727">
    <property type="entry name" value="DIAMINOPIMELATE DECARBOXYLASE"/>
    <property type="match status" value="1"/>
</dbReference>
<feature type="binding site" evidence="5">
    <location>
        <position position="357"/>
    </location>
    <ligand>
        <name>substrate</name>
    </ligand>
</feature>
<gene>
    <name evidence="5 9" type="primary">lysA</name>
    <name evidence="9" type="ORF">NMQ00_12960</name>
</gene>
<dbReference type="RefSeq" id="WP_255177010.1">
    <property type="nucleotide sequence ID" value="NZ_CP101462.1"/>
</dbReference>
<feature type="binding site" evidence="5">
    <location>
        <position position="288"/>
    </location>
    <ligand>
        <name>substrate</name>
    </ligand>
</feature>
<evidence type="ECO:0000256" key="7">
    <source>
        <dbReference type="RuleBase" id="RU003738"/>
    </source>
</evidence>
<dbReference type="InterPro" id="IPR022644">
    <property type="entry name" value="De-COase2_N"/>
</dbReference>
<protein>
    <recommendedName>
        <fullName evidence="5 6">Diaminopimelate decarboxylase</fullName>
        <shortName evidence="5">DAP decarboxylase</shortName>
        <shortName evidence="5">DAPDC</shortName>
        <ecNumber evidence="5 6">4.1.1.20</ecNumber>
    </recommendedName>
</protein>
<comment type="cofactor">
    <cofactor evidence="1 5 7">
        <name>pyridoxal 5'-phosphate</name>
        <dbReference type="ChEBI" id="CHEBI:597326"/>
    </cofactor>
</comment>
<comment type="function">
    <text evidence="5">Specifically catalyzes the decarboxylation of meso-diaminopimelate (meso-DAP) to L-lysine.</text>
</comment>
<feature type="binding site" evidence="5">
    <location>
        <position position="243"/>
    </location>
    <ligand>
        <name>pyridoxal 5'-phosphate</name>
        <dbReference type="ChEBI" id="CHEBI:597326"/>
    </ligand>
</feature>
<evidence type="ECO:0000313" key="9">
    <source>
        <dbReference type="EMBL" id="UTT42436.1"/>
    </source>
</evidence>
<feature type="domain" description="Orn/DAP/Arg decarboxylase 2 N-terminal" evidence="8">
    <location>
        <begin position="45"/>
        <end position="292"/>
    </location>
</feature>
<sequence>MYTTNQSVCMIEGVSVRELQATYGTPLYIMSEPELERRLGLVRNAFLDKYPNTYALYASKAMSIAAVYDKVMAAGLSIDVVSRGEMFVALHAGVPADRIHVHGSNKTVQDITFALENGITHFTIDNMREIGLLSGLAAEQGVEDVDVLLRIVPQVVGGAHEAIQTGGVDTKFGFPTHDDAYLEAIKATLQAERLHLRGIHCHVGSQIQEPTLFINTVKTMVAFIETIRQETGYTADVLNIGGGFGVAYLESDDPLDFADTMTQVMDTLVAEVNRFGLPLPKIGIEPGRWLVANAGATLYEVGTVKEVSGVRTYVSVDGGMTDNIRPALYDAEYDVIAATRMDEAKTLEAKIVGACCESGDIISNRSLIPPVEAGDLLLVKATGAYNFSMASNYNQMLRPAVVFVKDGTHRLVVRRQTLEDLVACEIVGQST</sequence>
<keyword evidence="4 5" id="KW-0456">Lyase</keyword>
<dbReference type="InterPro" id="IPR000183">
    <property type="entry name" value="Orn/DAP/Arg_de-COase"/>
</dbReference>
<evidence type="ECO:0000256" key="3">
    <source>
        <dbReference type="ARBA" id="ARBA00022898"/>
    </source>
</evidence>
<dbReference type="InterPro" id="IPR029066">
    <property type="entry name" value="PLP-binding_barrel"/>
</dbReference>
<dbReference type="Gene3D" id="2.40.37.10">
    <property type="entry name" value="Lyase, Ornithine Decarboxylase, Chain A, domain 1"/>
    <property type="match status" value="1"/>
</dbReference>
<keyword evidence="10" id="KW-1185">Reference proteome</keyword>
<comment type="pathway">
    <text evidence="5 7">Amino-acid biosynthesis; L-lysine biosynthesis via DAP pathway; L-lysine from DL-2,6-diaminopimelate: step 1/1.</text>
</comment>
<dbReference type="PANTHER" id="PTHR43727:SF2">
    <property type="entry name" value="GROUP IV DECARBOXYLASE"/>
    <property type="match status" value="1"/>
</dbReference>
<dbReference type="EC" id="4.1.1.20" evidence="5 6"/>
<feature type="binding site" evidence="5">
    <location>
        <position position="325"/>
    </location>
    <ligand>
        <name>substrate</name>
    </ligand>
</feature>